<dbReference type="PANTHER" id="PTHR11732">
    <property type="entry name" value="ALDO/KETO REDUCTASE"/>
    <property type="match status" value="1"/>
</dbReference>
<keyword evidence="2" id="KW-0732">Signal</keyword>
<dbReference type="InterPro" id="IPR044491">
    <property type="entry name" value="AKR3C1"/>
</dbReference>
<organism evidence="4 5">
    <name type="scientific">Pichia angusta</name>
    <name type="common">Yeast</name>
    <name type="synonym">Hansenula polymorpha</name>
    <dbReference type="NCBI Taxonomy" id="870730"/>
    <lineage>
        <taxon>Eukaryota</taxon>
        <taxon>Fungi</taxon>
        <taxon>Dikarya</taxon>
        <taxon>Ascomycota</taxon>
        <taxon>Saccharomycotina</taxon>
        <taxon>Pichiomycetes</taxon>
        <taxon>Pichiales</taxon>
        <taxon>Pichiaceae</taxon>
        <taxon>Ogataea</taxon>
    </lineage>
</organism>
<comment type="caution">
    <text evidence="4">The sequence shown here is derived from an EMBL/GenBank/DDBJ whole genome shotgun (WGS) entry which is preliminary data.</text>
</comment>
<dbReference type="Proteomes" id="UP001197328">
    <property type="component" value="Unassembled WGS sequence"/>
</dbReference>
<feature type="domain" description="NADP-dependent oxidoreductase" evidence="3">
    <location>
        <begin position="17"/>
        <end position="282"/>
    </location>
</feature>
<keyword evidence="1" id="KW-0560">Oxidoreductase</keyword>
<keyword evidence="5" id="KW-1185">Reference proteome</keyword>
<evidence type="ECO:0000256" key="2">
    <source>
        <dbReference type="SAM" id="SignalP"/>
    </source>
</evidence>
<dbReference type="CDD" id="cd19119">
    <property type="entry name" value="AKR_AKR3C1"/>
    <property type="match status" value="1"/>
</dbReference>
<accession>A0ABQ7S4N8</accession>
<dbReference type="PRINTS" id="PR00069">
    <property type="entry name" value="ALDKETRDTASE"/>
</dbReference>
<sequence>MTSVLLALNTGALMPAIGLGTWSPDDRSQIRECVEYAILEAGYRHIDTAYLYGCEDQVGEAVRNAIATGKVTREELFITTKVWPTFHKRMEDGLDLSLKASGLDYFDLVLVHWPIPVKCDSEDGKPFWPTNEDGYIARDTSSNHITMYQQLEKCLENGKAKAIGVSNYSIPKLESLLKECKYVPAVNQCELHPLLPRRDLCDFSTSKGIVMTSYFPFGGDGAPILKNEAIAEIAEKYSVSSSTILLSYHVNLGVSVVPKSFKPHRIKLNGKIVYLQKEDLKKLIDIGKEKPHRFNNINYDVDLEFGKEDW</sequence>
<feature type="chain" id="PRO_5045356114" description="NADP-dependent oxidoreductase domain-containing protein" evidence="2">
    <location>
        <begin position="21"/>
        <end position="310"/>
    </location>
</feature>
<dbReference type="PROSITE" id="PS00062">
    <property type="entry name" value="ALDOKETO_REDUCTASE_2"/>
    <property type="match status" value="1"/>
</dbReference>
<dbReference type="InterPro" id="IPR018170">
    <property type="entry name" value="Aldo/ket_reductase_CS"/>
</dbReference>
<evidence type="ECO:0000313" key="4">
    <source>
        <dbReference type="EMBL" id="KAG7852941.1"/>
    </source>
</evidence>
<feature type="signal peptide" evidence="2">
    <location>
        <begin position="1"/>
        <end position="20"/>
    </location>
</feature>
<proteinExistence type="predicted"/>
<dbReference type="InterPro" id="IPR023210">
    <property type="entry name" value="NADP_OxRdtase_dom"/>
</dbReference>
<gene>
    <name evidence="4" type="ORF">KL940_000642</name>
</gene>
<dbReference type="Pfam" id="PF00248">
    <property type="entry name" value="Aldo_ket_red"/>
    <property type="match status" value="1"/>
</dbReference>
<dbReference type="InterPro" id="IPR036812">
    <property type="entry name" value="NAD(P)_OxRdtase_dom_sf"/>
</dbReference>
<protein>
    <recommendedName>
        <fullName evidence="3">NADP-dependent oxidoreductase domain-containing protein</fullName>
    </recommendedName>
</protein>
<evidence type="ECO:0000259" key="3">
    <source>
        <dbReference type="Pfam" id="PF00248"/>
    </source>
</evidence>
<dbReference type="SUPFAM" id="SSF51430">
    <property type="entry name" value="NAD(P)-linked oxidoreductase"/>
    <property type="match status" value="1"/>
</dbReference>
<dbReference type="Gene3D" id="3.20.20.100">
    <property type="entry name" value="NADP-dependent oxidoreductase domain"/>
    <property type="match status" value="1"/>
</dbReference>
<dbReference type="InterPro" id="IPR020471">
    <property type="entry name" value="AKR"/>
</dbReference>
<dbReference type="EMBL" id="JAHLVD010000001">
    <property type="protein sequence ID" value="KAG7852941.1"/>
    <property type="molecule type" value="Genomic_DNA"/>
</dbReference>
<dbReference type="PROSITE" id="PS00798">
    <property type="entry name" value="ALDOKETO_REDUCTASE_1"/>
    <property type="match status" value="1"/>
</dbReference>
<reference evidence="4 5" key="1">
    <citation type="journal article" date="2021" name="G3 (Bethesda)">
        <title>Genomic diversity, chromosomal rearrangements, and interspecies hybridization in the ogataea polymorpha species complex.</title>
        <authorList>
            <person name="Hanson S.J."/>
            <person name="Cinneide E.O."/>
            <person name="Salzberg L.I."/>
            <person name="Wolfe K.H."/>
            <person name="McGowan J."/>
            <person name="Fitzpatrick D.A."/>
            <person name="Matlin K."/>
        </authorList>
    </citation>
    <scope>NUCLEOTIDE SEQUENCE [LARGE SCALE GENOMIC DNA]</scope>
    <source>
        <strain evidence="4">51-138</strain>
    </source>
</reference>
<evidence type="ECO:0000313" key="5">
    <source>
        <dbReference type="Proteomes" id="UP001197328"/>
    </source>
</evidence>
<name>A0ABQ7S4N8_PICAN</name>
<dbReference type="PIRSF" id="PIRSF000097">
    <property type="entry name" value="AKR"/>
    <property type="match status" value="1"/>
</dbReference>
<evidence type="ECO:0000256" key="1">
    <source>
        <dbReference type="ARBA" id="ARBA00023002"/>
    </source>
</evidence>